<evidence type="ECO:0000313" key="9">
    <source>
        <dbReference type="Proteomes" id="UP000218323"/>
    </source>
</evidence>
<gene>
    <name evidence="8" type="ORF">COA07_15580</name>
</gene>
<dbReference type="GO" id="GO:0006276">
    <property type="term" value="P:plasmid maintenance"/>
    <property type="evidence" value="ECO:0007669"/>
    <property type="project" value="InterPro"/>
</dbReference>
<dbReference type="Gene3D" id="2.30.30.110">
    <property type="match status" value="1"/>
</dbReference>
<dbReference type="InterPro" id="IPR002712">
    <property type="entry name" value="CcdB"/>
</dbReference>
<keyword evidence="5" id="KW-0804">Transcription</keyword>
<evidence type="ECO:0000256" key="6">
    <source>
        <dbReference type="ARBA" id="ARBA00029628"/>
    </source>
</evidence>
<dbReference type="EMBL" id="NWVC01000010">
    <property type="protein sequence ID" value="PCG13247.1"/>
    <property type="molecule type" value="Genomic_DNA"/>
</dbReference>
<keyword evidence="4" id="KW-0805">Transcription regulation</keyword>
<dbReference type="InterPro" id="IPR011067">
    <property type="entry name" value="Plasmid_toxin/cell-grow_inhib"/>
</dbReference>
<proteinExistence type="inferred from homology"/>
<evidence type="ECO:0000256" key="7">
    <source>
        <dbReference type="ARBA" id="ARBA00033135"/>
    </source>
</evidence>
<dbReference type="Proteomes" id="UP000218323">
    <property type="component" value="Unassembled WGS sequence"/>
</dbReference>
<accession>A0A2A4I2P8</accession>
<evidence type="ECO:0000256" key="4">
    <source>
        <dbReference type="ARBA" id="ARBA00023015"/>
    </source>
</evidence>
<name>A0A2A4I2P8_9SPHN</name>
<evidence type="ECO:0000256" key="1">
    <source>
        <dbReference type="ARBA" id="ARBA00005230"/>
    </source>
</evidence>
<evidence type="ECO:0000256" key="3">
    <source>
        <dbReference type="ARBA" id="ARBA00022491"/>
    </source>
</evidence>
<organism evidence="8 9">
    <name type="scientific">Sphingomonas adhaesiva</name>
    <dbReference type="NCBI Taxonomy" id="28212"/>
    <lineage>
        <taxon>Bacteria</taxon>
        <taxon>Pseudomonadati</taxon>
        <taxon>Pseudomonadota</taxon>
        <taxon>Alphaproteobacteria</taxon>
        <taxon>Sphingomonadales</taxon>
        <taxon>Sphingomonadaceae</taxon>
        <taxon>Sphingomonas</taxon>
    </lineage>
</organism>
<keyword evidence="9" id="KW-1185">Reference proteome</keyword>
<dbReference type="SUPFAM" id="SSF50118">
    <property type="entry name" value="Cell growth inhibitor/plasmid maintenance toxic component"/>
    <property type="match status" value="1"/>
</dbReference>
<evidence type="ECO:0000256" key="5">
    <source>
        <dbReference type="ARBA" id="ARBA00023163"/>
    </source>
</evidence>
<keyword evidence="3" id="KW-0678">Repressor</keyword>
<reference evidence="8 9" key="1">
    <citation type="submission" date="2017-09" db="EMBL/GenBank/DDBJ databases">
        <title>Sphingomonas adhaesiva DSM 7418, whole genome shotgun sequence.</title>
        <authorList>
            <person name="Feng G."/>
            <person name="Zhu H."/>
        </authorList>
    </citation>
    <scope>NUCLEOTIDE SEQUENCE [LARGE SCALE GENOMIC DNA]</scope>
    <source>
        <strain evidence="8 9">DSM 7418</strain>
    </source>
</reference>
<evidence type="ECO:0000313" key="8">
    <source>
        <dbReference type="EMBL" id="PCG13247.1"/>
    </source>
</evidence>
<comment type="caution">
    <text evidence="8">The sequence shown here is derived from an EMBL/GenBank/DDBJ whole genome shotgun (WGS) entry which is preliminary data.</text>
</comment>
<protein>
    <recommendedName>
        <fullName evidence="2">Toxin CcdB</fullName>
    </recommendedName>
    <alternativeName>
        <fullName evidence="7">Cytotoxic protein CcdB</fullName>
    </alternativeName>
    <alternativeName>
        <fullName evidence="6">Protein LetD</fullName>
    </alternativeName>
</protein>
<dbReference type="GO" id="GO:0008657">
    <property type="term" value="F:DNA topoisomerase type II (double strand cut, ATP-hydrolyzing) inhibitor activity"/>
    <property type="evidence" value="ECO:0007669"/>
    <property type="project" value="InterPro"/>
</dbReference>
<evidence type="ECO:0000256" key="2">
    <source>
        <dbReference type="ARBA" id="ARBA00015075"/>
    </source>
</evidence>
<sequence>MVRTERSPAGTAQGVVRAPFDVYRLPDATLVVDVQSPLASVHATRFVIPLLPLGDATPPIPRLNPKVSMDGQPWVLATHFATTVDNRILTHPVGSVADQEWVIKGALDFLVNGF</sequence>
<dbReference type="AlphaFoldDB" id="A0A2A4I2P8"/>
<comment type="similarity">
    <text evidence="1">Belongs to the CcdB toxin family.</text>
</comment>
<dbReference type="Pfam" id="PF01845">
    <property type="entry name" value="CcdB"/>
    <property type="match status" value="1"/>
</dbReference>